<feature type="transmembrane region" description="Helical" evidence="1">
    <location>
        <begin position="20"/>
        <end position="39"/>
    </location>
</feature>
<dbReference type="EnsemblPlants" id="Bo7g033110.1">
    <property type="protein sequence ID" value="Bo7g033110.1"/>
    <property type="gene ID" value="Bo7g033110"/>
</dbReference>
<reference evidence="2 3" key="1">
    <citation type="journal article" date="2014" name="Genome Biol.">
        <title>Transcriptome and methylome profiling reveals relics of genome dominance in the mesopolyploid Brassica oleracea.</title>
        <authorList>
            <person name="Parkin I.A."/>
            <person name="Koh C."/>
            <person name="Tang H."/>
            <person name="Robinson S.J."/>
            <person name="Kagale S."/>
            <person name="Clarke W.E."/>
            <person name="Town C.D."/>
            <person name="Nixon J."/>
            <person name="Krishnakumar V."/>
            <person name="Bidwell S.L."/>
            <person name="Denoeud F."/>
            <person name="Belcram H."/>
            <person name="Links M.G."/>
            <person name="Just J."/>
            <person name="Clarke C."/>
            <person name="Bender T."/>
            <person name="Huebert T."/>
            <person name="Mason A.S."/>
            <person name="Pires J.C."/>
            <person name="Barker G."/>
            <person name="Moore J."/>
            <person name="Walley P.G."/>
            <person name="Manoli S."/>
            <person name="Batley J."/>
            <person name="Edwards D."/>
            <person name="Nelson M.N."/>
            <person name="Wang X."/>
            <person name="Paterson A.H."/>
            <person name="King G."/>
            <person name="Bancroft I."/>
            <person name="Chalhoub B."/>
            <person name="Sharpe A.G."/>
        </authorList>
    </citation>
    <scope>NUCLEOTIDE SEQUENCE</scope>
    <source>
        <strain evidence="2 3">cv. TO1000</strain>
    </source>
</reference>
<dbReference type="AlphaFoldDB" id="A0A0D3D524"/>
<name>A0A0D3D524_BRAOL</name>
<sequence length="73" mass="9044">MFLTRWFSSSTWICFSDLGLIYMFFRSGVFNQMVLIFYLDMFFRYEFDIHVFQIWSRLWKTYGKSSQKSSKVF</sequence>
<keyword evidence="1" id="KW-1133">Transmembrane helix</keyword>
<keyword evidence="3" id="KW-1185">Reference proteome</keyword>
<protein>
    <submittedName>
        <fullName evidence="2">Uncharacterized protein</fullName>
    </submittedName>
</protein>
<keyword evidence="1" id="KW-0472">Membrane</keyword>
<dbReference type="Gramene" id="Bo7g033110.1">
    <property type="protein sequence ID" value="Bo7g033110.1"/>
    <property type="gene ID" value="Bo7g033110"/>
</dbReference>
<proteinExistence type="predicted"/>
<evidence type="ECO:0000256" key="1">
    <source>
        <dbReference type="SAM" id="Phobius"/>
    </source>
</evidence>
<dbReference type="HOGENOM" id="CLU_2708272_0_0_1"/>
<dbReference type="Proteomes" id="UP000032141">
    <property type="component" value="Chromosome C7"/>
</dbReference>
<keyword evidence="1" id="KW-0812">Transmembrane</keyword>
<organism evidence="2 3">
    <name type="scientific">Brassica oleracea var. oleracea</name>
    <dbReference type="NCBI Taxonomy" id="109376"/>
    <lineage>
        <taxon>Eukaryota</taxon>
        <taxon>Viridiplantae</taxon>
        <taxon>Streptophyta</taxon>
        <taxon>Embryophyta</taxon>
        <taxon>Tracheophyta</taxon>
        <taxon>Spermatophyta</taxon>
        <taxon>Magnoliopsida</taxon>
        <taxon>eudicotyledons</taxon>
        <taxon>Gunneridae</taxon>
        <taxon>Pentapetalae</taxon>
        <taxon>rosids</taxon>
        <taxon>malvids</taxon>
        <taxon>Brassicales</taxon>
        <taxon>Brassicaceae</taxon>
        <taxon>Brassiceae</taxon>
        <taxon>Brassica</taxon>
    </lineage>
</organism>
<evidence type="ECO:0000313" key="2">
    <source>
        <dbReference type="EnsemblPlants" id="Bo7g033110.1"/>
    </source>
</evidence>
<evidence type="ECO:0000313" key="3">
    <source>
        <dbReference type="Proteomes" id="UP000032141"/>
    </source>
</evidence>
<accession>A0A0D3D524</accession>
<reference evidence="2" key="2">
    <citation type="submission" date="2015-03" db="UniProtKB">
        <authorList>
            <consortium name="EnsemblPlants"/>
        </authorList>
    </citation>
    <scope>IDENTIFICATION</scope>
</reference>